<comment type="caution">
    <text evidence="1">The sequence shown here is derived from an EMBL/GenBank/DDBJ whole genome shotgun (WGS) entry which is preliminary data.</text>
</comment>
<dbReference type="RefSeq" id="WP_193120934.1">
    <property type="nucleotide sequence ID" value="NZ_JADBGI010000004.1"/>
</dbReference>
<evidence type="ECO:0008006" key="3">
    <source>
        <dbReference type="Google" id="ProtNLM"/>
    </source>
</evidence>
<proteinExistence type="predicted"/>
<keyword evidence="2" id="KW-1185">Reference proteome</keyword>
<evidence type="ECO:0000313" key="2">
    <source>
        <dbReference type="Proteomes" id="UP000806528"/>
    </source>
</evidence>
<dbReference type="EMBL" id="JADBGI010000004">
    <property type="protein sequence ID" value="MBE2998299.1"/>
    <property type="molecule type" value="Genomic_DNA"/>
</dbReference>
<name>A0ABR9P377_9ACTN</name>
<protein>
    <recommendedName>
        <fullName evidence="3">Type I restriction enzyme R protein N-terminal domain-containing protein</fullName>
    </recommendedName>
</protein>
<evidence type="ECO:0000313" key="1">
    <source>
        <dbReference type="EMBL" id="MBE2998299.1"/>
    </source>
</evidence>
<accession>A0ABR9P377</accession>
<gene>
    <name evidence="1" type="ORF">IDM40_06205</name>
</gene>
<sequence>MDAEATQVMSRTGEFTSTMGWERTVRGRVAAALDRFSGPLADLVERDANDGDTRLLVADLFSVGLNFSKYQDLTTEYRTSGDSIDYAVVLDGSLFAPIEVRGVGAELDLRNIQMSRRLAVDEGAEWVVLTNGRVWRLYHLRPDPDGGAPSPVVVFDVDLLDEEAHDRNVDALFHLTREAVEHGRLDALRKWREASESEALADALTGERVLSALRDELRERTGHPGHPGETEELLRVMAGEVVARGLLPDQG</sequence>
<reference evidence="1 2" key="1">
    <citation type="submission" date="2020-09" db="EMBL/GenBank/DDBJ databases">
        <title>Diversity and distribution of actinomycetes associated with coral in the coast of Hainan.</title>
        <authorList>
            <person name="Li F."/>
        </authorList>
    </citation>
    <scope>NUCLEOTIDE SEQUENCE [LARGE SCALE GENOMIC DNA]</scope>
    <source>
        <strain evidence="1 2">HNM0947</strain>
    </source>
</reference>
<dbReference type="Proteomes" id="UP000806528">
    <property type="component" value="Unassembled WGS sequence"/>
</dbReference>
<organism evidence="1 2">
    <name type="scientific">Nocardiopsis coralli</name>
    <dbReference type="NCBI Taxonomy" id="2772213"/>
    <lineage>
        <taxon>Bacteria</taxon>
        <taxon>Bacillati</taxon>
        <taxon>Actinomycetota</taxon>
        <taxon>Actinomycetes</taxon>
        <taxon>Streptosporangiales</taxon>
        <taxon>Nocardiopsidaceae</taxon>
        <taxon>Nocardiopsis</taxon>
    </lineage>
</organism>